<dbReference type="PANTHER" id="PTHR11588">
    <property type="entry name" value="TUBULIN"/>
    <property type="match status" value="1"/>
</dbReference>
<comment type="subcellular location">
    <subcellularLocation>
        <location evidence="1">Cytoplasm</location>
    </subcellularLocation>
</comment>
<evidence type="ECO:0000256" key="4">
    <source>
        <dbReference type="ARBA" id="ARBA00022701"/>
    </source>
</evidence>
<evidence type="ECO:0000256" key="3">
    <source>
        <dbReference type="ARBA" id="ARBA00022490"/>
    </source>
</evidence>
<dbReference type="SUPFAM" id="SSF52490">
    <property type="entry name" value="Tubulin nucleotide-binding domain-like"/>
    <property type="match status" value="1"/>
</dbReference>
<dbReference type="AlphaFoldDB" id="A0AAD3MAS3"/>
<dbReference type="Gene3D" id="3.30.1330.20">
    <property type="entry name" value="Tubulin/FtsZ, C-terminal domain"/>
    <property type="match status" value="1"/>
</dbReference>
<reference evidence="7" key="1">
    <citation type="submission" date="2022-08" db="EMBL/GenBank/DDBJ databases">
        <title>Genome sequencing of akame (Lates japonicus).</title>
        <authorList>
            <person name="Hashiguchi Y."/>
            <person name="Takahashi H."/>
        </authorList>
    </citation>
    <scope>NUCLEOTIDE SEQUENCE</scope>
    <source>
        <strain evidence="7">Kochi</strain>
    </source>
</reference>
<dbReference type="InterPro" id="IPR000217">
    <property type="entry name" value="Tubulin"/>
</dbReference>
<dbReference type="InterPro" id="IPR037103">
    <property type="entry name" value="Tubulin/FtsZ-like_C"/>
</dbReference>
<evidence type="ECO:0000313" key="8">
    <source>
        <dbReference type="Proteomes" id="UP001279410"/>
    </source>
</evidence>
<evidence type="ECO:0000256" key="1">
    <source>
        <dbReference type="ARBA" id="ARBA00004496"/>
    </source>
</evidence>
<accession>A0AAD3MAS3</accession>
<dbReference type="GO" id="GO:0005874">
    <property type="term" value="C:microtubule"/>
    <property type="evidence" value="ECO:0007669"/>
    <property type="project" value="UniProtKB-KW"/>
</dbReference>
<dbReference type="GO" id="GO:0005737">
    <property type="term" value="C:cytoplasm"/>
    <property type="evidence" value="ECO:0007669"/>
    <property type="project" value="UniProtKB-SubCell"/>
</dbReference>
<dbReference type="GO" id="GO:0005525">
    <property type="term" value="F:GTP binding"/>
    <property type="evidence" value="ECO:0007669"/>
    <property type="project" value="UniProtKB-KW"/>
</dbReference>
<evidence type="ECO:0000313" key="7">
    <source>
        <dbReference type="EMBL" id="GLD50513.1"/>
    </source>
</evidence>
<sequence>MAWVSPSTLVRLVSRLAMPAGALLPLEHRINPDGQMPTDHGKEDTANNYARGHYTIGKEIIDLVLDRIRKLVADQCAGLQNSLVSTAWRWHGSGSPPADAWRRSVRATRVPDQLGAYPVSTSPGHPMPYHLSLLRKACMSSSQWLRSQSILPRPANQMVKCDRPANMACCLLFRGDVWCPKDVNAAMAPSKPKAHHPVCRTGAISGWHQLPTSTVVPGGDLAQGPEAVCMLRQHHCYCRRPGLARPQDSRSDMR</sequence>
<name>A0AAD3MAS3_LATJO</name>
<dbReference type="Proteomes" id="UP001279410">
    <property type="component" value="Unassembled WGS sequence"/>
</dbReference>
<proteinExistence type="inferred from homology"/>
<organism evidence="7 8">
    <name type="scientific">Lates japonicus</name>
    <name type="common">Japanese lates</name>
    <dbReference type="NCBI Taxonomy" id="270547"/>
    <lineage>
        <taxon>Eukaryota</taxon>
        <taxon>Metazoa</taxon>
        <taxon>Chordata</taxon>
        <taxon>Craniata</taxon>
        <taxon>Vertebrata</taxon>
        <taxon>Euteleostomi</taxon>
        <taxon>Actinopterygii</taxon>
        <taxon>Neopterygii</taxon>
        <taxon>Teleostei</taxon>
        <taxon>Neoteleostei</taxon>
        <taxon>Acanthomorphata</taxon>
        <taxon>Carangaria</taxon>
        <taxon>Carangaria incertae sedis</taxon>
        <taxon>Centropomidae</taxon>
        <taxon>Lates</taxon>
    </lineage>
</organism>
<dbReference type="Gene3D" id="3.40.50.1440">
    <property type="entry name" value="Tubulin/FtsZ, GTPase domain"/>
    <property type="match status" value="1"/>
</dbReference>
<dbReference type="PRINTS" id="PR01161">
    <property type="entry name" value="TUBULIN"/>
</dbReference>
<evidence type="ECO:0000256" key="5">
    <source>
        <dbReference type="ARBA" id="ARBA00022741"/>
    </source>
</evidence>
<evidence type="ECO:0000256" key="6">
    <source>
        <dbReference type="ARBA" id="ARBA00023134"/>
    </source>
</evidence>
<dbReference type="EMBL" id="BRZM01000009">
    <property type="protein sequence ID" value="GLD50513.1"/>
    <property type="molecule type" value="Genomic_DNA"/>
</dbReference>
<keyword evidence="5" id="KW-0547">Nucleotide-binding</keyword>
<dbReference type="GO" id="GO:0007017">
    <property type="term" value="P:microtubule-based process"/>
    <property type="evidence" value="ECO:0007669"/>
    <property type="project" value="InterPro"/>
</dbReference>
<keyword evidence="8" id="KW-1185">Reference proteome</keyword>
<dbReference type="InterPro" id="IPR036525">
    <property type="entry name" value="Tubulin/FtsZ_GTPase_sf"/>
</dbReference>
<comment type="caution">
    <text evidence="7">The sequence shown here is derived from an EMBL/GenBank/DDBJ whole genome shotgun (WGS) entry which is preliminary data.</text>
</comment>
<evidence type="ECO:0000256" key="2">
    <source>
        <dbReference type="ARBA" id="ARBA00009636"/>
    </source>
</evidence>
<protein>
    <submittedName>
        <fullName evidence="7">Tubulin alpha-2/alpha-4 chain-like protein</fullName>
    </submittedName>
</protein>
<keyword evidence="4" id="KW-0493">Microtubule</keyword>
<dbReference type="SUPFAM" id="SSF55307">
    <property type="entry name" value="Tubulin C-terminal domain-like"/>
    <property type="match status" value="1"/>
</dbReference>
<dbReference type="InterPro" id="IPR008280">
    <property type="entry name" value="Tub_FtsZ_C"/>
</dbReference>
<keyword evidence="3" id="KW-0963">Cytoplasm</keyword>
<gene>
    <name evidence="7" type="ORF">AKAME5_000371600</name>
</gene>
<keyword evidence="6" id="KW-0342">GTP-binding</keyword>
<comment type="similarity">
    <text evidence="2">Belongs to the tubulin family.</text>
</comment>